<dbReference type="EMBL" id="CAFBMW010000012">
    <property type="protein sequence ID" value="CAB4938464.1"/>
    <property type="molecule type" value="Genomic_DNA"/>
</dbReference>
<dbReference type="InterPro" id="IPR036927">
    <property type="entry name" value="Cyt_c_oxase-like_su1_sf"/>
</dbReference>
<keyword evidence="1" id="KW-1133">Transmembrane helix</keyword>
<evidence type="ECO:0000256" key="1">
    <source>
        <dbReference type="SAM" id="Phobius"/>
    </source>
</evidence>
<accession>A0A6J7J7C0</accession>
<evidence type="ECO:0000313" key="2">
    <source>
        <dbReference type="EMBL" id="CAB4938464.1"/>
    </source>
</evidence>
<keyword evidence="1" id="KW-0812">Transmembrane</keyword>
<proteinExistence type="predicted"/>
<dbReference type="SUPFAM" id="SSF81442">
    <property type="entry name" value="Cytochrome c oxidase subunit I-like"/>
    <property type="match status" value="1"/>
</dbReference>
<protein>
    <submittedName>
        <fullName evidence="2">Unannotated protein</fullName>
    </submittedName>
</protein>
<feature type="transmembrane region" description="Helical" evidence="1">
    <location>
        <begin position="64"/>
        <end position="85"/>
    </location>
</feature>
<name>A0A6J7J7C0_9ZZZZ</name>
<sequence length="96" mass="10428">MRRHLWWVLGLLLVCSGVAVMLSAQAGPDDYGWFAYTPLSDDPDWHMGWSDPMSNGSALIVTRWQVAGSAVVALGLVVIAGGVGFRLGQRRSRRSA</sequence>
<organism evidence="2">
    <name type="scientific">freshwater metagenome</name>
    <dbReference type="NCBI Taxonomy" id="449393"/>
    <lineage>
        <taxon>unclassified sequences</taxon>
        <taxon>metagenomes</taxon>
        <taxon>ecological metagenomes</taxon>
    </lineage>
</organism>
<dbReference type="AlphaFoldDB" id="A0A6J7J7C0"/>
<keyword evidence="1" id="KW-0472">Membrane</keyword>
<reference evidence="2" key="1">
    <citation type="submission" date="2020-05" db="EMBL/GenBank/DDBJ databases">
        <authorList>
            <person name="Chiriac C."/>
            <person name="Salcher M."/>
            <person name="Ghai R."/>
            <person name="Kavagutti S V."/>
        </authorList>
    </citation>
    <scope>NUCLEOTIDE SEQUENCE</scope>
</reference>
<gene>
    <name evidence="2" type="ORF">UFOPK3662_01708</name>
</gene>